<dbReference type="EMBL" id="CAJVQA010014642">
    <property type="protein sequence ID" value="CAG8732267.1"/>
    <property type="molecule type" value="Genomic_DNA"/>
</dbReference>
<comment type="caution">
    <text evidence="1">The sequence shown here is derived from an EMBL/GenBank/DDBJ whole genome shotgun (WGS) entry which is preliminary data.</text>
</comment>
<evidence type="ECO:0000313" key="1">
    <source>
        <dbReference type="EMBL" id="CAG8732267.1"/>
    </source>
</evidence>
<evidence type="ECO:0000313" key="2">
    <source>
        <dbReference type="Proteomes" id="UP000789759"/>
    </source>
</evidence>
<protein>
    <submittedName>
        <fullName evidence="1">2170_t:CDS:1</fullName>
    </submittedName>
</protein>
<sequence>MSDYIYKDNYNAFSSTYKESSRELELLIDDKKYFKTEKTKNSFYNICQLCKQKNVVVKYIHNFSTGNILGHLWTKHRIDKDYSEEMNTSSSIIKAIYVITKHRQENLIQCYCSIVQPIDVNNLYNLVKIKNLKFIDNINIKKNVINAVQRLCIEIEYHNSIQEILKNDEFARSSSISTFKSTMDNNLITDLYDNEKSNKMIKEPKVDHYFHEST</sequence>
<accession>A0A9N9IDD5</accession>
<gene>
    <name evidence="1" type="ORF">CPELLU_LOCUS13561</name>
</gene>
<proteinExistence type="predicted"/>
<dbReference type="Proteomes" id="UP000789759">
    <property type="component" value="Unassembled WGS sequence"/>
</dbReference>
<name>A0A9N9IDD5_9GLOM</name>
<organism evidence="1 2">
    <name type="scientific">Cetraspora pellucida</name>
    <dbReference type="NCBI Taxonomy" id="1433469"/>
    <lineage>
        <taxon>Eukaryota</taxon>
        <taxon>Fungi</taxon>
        <taxon>Fungi incertae sedis</taxon>
        <taxon>Mucoromycota</taxon>
        <taxon>Glomeromycotina</taxon>
        <taxon>Glomeromycetes</taxon>
        <taxon>Diversisporales</taxon>
        <taxon>Gigasporaceae</taxon>
        <taxon>Cetraspora</taxon>
    </lineage>
</organism>
<reference evidence="1" key="1">
    <citation type="submission" date="2021-06" db="EMBL/GenBank/DDBJ databases">
        <authorList>
            <person name="Kallberg Y."/>
            <person name="Tangrot J."/>
            <person name="Rosling A."/>
        </authorList>
    </citation>
    <scope>NUCLEOTIDE SEQUENCE</scope>
    <source>
        <strain evidence="1">FL966</strain>
    </source>
</reference>
<keyword evidence="2" id="KW-1185">Reference proteome</keyword>
<dbReference type="AlphaFoldDB" id="A0A9N9IDD5"/>
<dbReference type="OrthoDB" id="2431623at2759"/>